<evidence type="ECO:0000313" key="1">
    <source>
        <dbReference type="EMBL" id="KAI3777930.1"/>
    </source>
</evidence>
<gene>
    <name evidence="1" type="ORF">L1987_47733</name>
</gene>
<protein>
    <submittedName>
        <fullName evidence="1">Uncharacterized protein</fullName>
    </submittedName>
</protein>
<comment type="caution">
    <text evidence="1">The sequence shown here is derived from an EMBL/GenBank/DDBJ whole genome shotgun (WGS) entry which is preliminary data.</text>
</comment>
<dbReference type="EMBL" id="CM042032">
    <property type="protein sequence ID" value="KAI3777930.1"/>
    <property type="molecule type" value="Genomic_DNA"/>
</dbReference>
<evidence type="ECO:0000313" key="2">
    <source>
        <dbReference type="Proteomes" id="UP001056120"/>
    </source>
</evidence>
<organism evidence="1 2">
    <name type="scientific">Smallanthus sonchifolius</name>
    <dbReference type="NCBI Taxonomy" id="185202"/>
    <lineage>
        <taxon>Eukaryota</taxon>
        <taxon>Viridiplantae</taxon>
        <taxon>Streptophyta</taxon>
        <taxon>Embryophyta</taxon>
        <taxon>Tracheophyta</taxon>
        <taxon>Spermatophyta</taxon>
        <taxon>Magnoliopsida</taxon>
        <taxon>eudicotyledons</taxon>
        <taxon>Gunneridae</taxon>
        <taxon>Pentapetalae</taxon>
        <taxon>asterids</taxon>
        <taxon>campanulids</taxon>
        <taxon>Asterales</taxon>
        <taxon>Asteraceae</taxon>
        <taxon>Asteroideae</taxon>
        <taxon>Heliantheae alliance</taxon>
        <taxon>Millerieae</taxon>
        <taxon>Smallanthus</taxon>
    </lineage>
</organism>
<reference evidence="1 2" key="2">
    <citation type="journal article" date="2022" name="Mol. Ecol. Resour.">
        <title>The genomes of chicory, endive, great burdock and yacon provide insights into Asteraceae paleo-polyploidization history and plant inulin production.</title>
        <authorList>
            <person name="Fan W."/>
            <person name="Wang S."/>
            <person name="Wang H."/>
            <person name="Wang A."/>
            <person name="Jiang F."/>
            <person name="Liu H."/>
            <person name="Zhao H."/>
            <person name="Xu D."/>
            <person name="Zhang Y."/>
        </authorList>
    </citation>
    <scope>NUCLEOTIDE SEQUENCE [LARGE SCALE GENOMIC DNA]</scope>
    <source>
        <strain evidence="2">cv. Yunnan</strain>
        <tissue evidence="1">Leaves</tissue>
    </source>
</reference>
<keyword evidence="2" id="KW-1185">Reference proteome</keyword>
<proteinExistence type="predicted"/>
<reference evidence="2" key="1">
    <citation type="journal article" date="2022" name="Mol. Ecol. Resour.">
        <title>The genomes of chicory, endive, great burdock and yacon provide insights into Asteraceae palaeo-polyploidization history and plant inulin production.</title>
        <authorList>
            <person name="Fan W."/>
            <person name="Wang S."/>
            <person name="Wang H."/>
            <person name="Wang A."/>
            <person name="Jiang F."/>
            <person name="Liu H."/>
            <person name="Zhao H."/>
            <person name="Xu D."/>
            <person name="Zhang Y."/>
        </authorList>
    </citation>
    <scope>NUCLEOTIDE SEQUENCE [LARGE SCALE GENOMIC DNA]</scope>
    <source>
        <strain evidence="2">cv. Yunnan</strain>
    </source>
</reference>
<sequence>MEASKERREQQKMEMEKKKKKDVDPMAKGREVIRESIMCDNNKGGGGGGATANHPDDILAYSRSVQKVDSSLEGLVNSGFMKIKVNPLIYMPLQLKPLYKL</sequence>
<dbReference type="Proteomes" id="UP001056120">
    <property type="component" value="Linkage Group LG15"/>
</dbReference>
<name>A0ACB9G3F2_9ASTR</name>
<accession>A0ACB9G3F2</accession>